<organism evidence="1 2">
    <name type="scientific">Rhodococcus xishaensis</name>
    <dbReference type="NCBI Taxonomy" id="2487364"/>
    <lineage>
        <taxon>Bacteria</taxon>
        <taxon>Bacillati</taxon>
        <taxon>Actinomycetota</taxon>
        <taxon>Actinomycetes</taxon>
        <taxon>Mycobacteriales</taxon>
        <taxon>Nocardiaceae</taxon>
        <taxon>Rhodococcus</taxon>
    </lineage>
</organism>
<accession>A0A438B3E2</accession>
<comment type="caution">
    <text evidence="1">The sequence shown here is derived from an EMBL/GenBank/DDBJ whole genome shotgun (WGS) entry which is preliminary data.</text>
</comment>
<name>A0A438B3E2_9NOCA</name>
<dbReference type="EMBL" id="RKLO01000001">
    <property type="protein sequence ID" value="RVW05456.1"/>
    <property type="molecule type" value="Genomic_DNA"/>
</dbReference>
<keyword evidence="2" id="KW-1185">Reference proteome</keyword>
<gene>
    <name evidence="1" type="ORF">EGT50_02355</name>
</gene>
<proteinExistence type="predicted"/>
<reference evidence="1 2" key="1">
    <citation type="submission" date="2018-11" db="EMBL/GenBank/DDBJ databases">
        <title>Rhodococcus spongicola sp. nov. and Rhodococcus xishaensis sp. nov. from marine sponges.</title>
        <authorList>
            <person name="Li L."/>
            <person name="Lin H.W."/>
        </authorList>
    </citation>
    <scope>NUCLEOTIDE SEQUENCE [LARGE SCALE GENOMIC DNA]</scope>
    <source>
        <strain evidence="1 2">LHW51113</strain>
    </source>
</reference>
<evidence type="ECO:0000313" key="2">
    <source>
        <dbReference type="Proteomes" id="UP000283479"/>
    </source>
</evidence>
<protein>
    <submittedName>
        <fullName evidence="1">Uncharacterized protein</fullName>
    </submittedName>
</protein>
<dbReference type="AlphaFoldDB" id="A0A438B3E2"/>
<evidence type="ECO:0000313" key="1">
    <source>
        <dbReference type="EMBL" id="RVW05456.1"/>
    </source>
</evidence>
<sequence>MRAAGQLRIGVFEAPKRLLNFTFERAVGPGERRSVDRLGAHPSGNDTAVATSRIENVATTV</sequence>
<dbReference type="Proteomes" id="UP000283479">
    <property type="component" value="Unassembled WGS sequence"/>
</dbReference>